<evidence type="ECO:0000256" key="7">
    <source>
        <dbReference type="ARBA" id="ARBA00022968"/>
    </source>
</evidence>
<dbReference type="GO" id="GO:0017004">
    <property type="term" value="P:cytochrome complex assembly"/>
    <property type="evidence" value="ECO:0007669"/>
    <property type="project" value="UniProtKB-KW"/>
</dbReference>
<dbReference type="NCBIfam" id="NF009731">
    <property type="entry name" value="PRK13254.1-5"/>
    <property type="match status" value="1"/>
</dbReference>
<evidence type="ECO:0000256" key="13">
    <source>
        <dbReference type="PIRSR" id="PIRSR604329-50"/>
    </source>
</evidence>
<gene>
    <name evidence="12" type="primary">ccmE</name>
    <name evidence="12" type="synonym">cycJ</name>
    <name evidence="14" type="ORF">EV686_11620</name>
</gene>
<accession>A0A4R3UMZ9</accession>
<dbReference type="NCBIfam" id="NF009729">
    <property type="entry name" value="PRK13254.1-3"/>
    <property type="match status" value="1"/>
</dbReference>
<dbReference type="Proteomes" id="UP000294692">
    <property type="component" value="Unassembled WGS sequence"/>
</dbReference>
<dbReference type="GO" id="GO:0017003">
    <property type="term" value="P:protein-heme linkage"/>
    <property type="evidence" value="ECO:0007669"/>
    <property type="project" value="UniProtKB-UniRule"/>
</dbReference>
<comment type="function">
    <text evidence="11 12">Heme chaperone required for the biogenesis of c-type cytochromes. Transiently binds heme delivered by CcmC and transfers the heme to apo-cytochromes in a process facilitated by CcmF and CcmH.</text>
</comment>
<feature type="binding site" description="axial binding residue" evidence="12 13">
    <location>
        <position position="127"/>
    </location>
    <ligand>
        <name>heme</name>
        <dbReference type="ChEBI" id="CHEBI:30413"/>
    </ligand>
    <ligandPart>
        <name>Fe</name>
        <dbReference type="ChEBI" id="CHEBI:18248"/>
    </ligandPart>
</feature>
<keyword evidence="4 12" id="KW-0812">Transmembrane</keyword>
<feature type="topological domain" description="Extracellular" evidence="12">
    <location>
        <begin position="29"/>
        <end position="149"/>
    </location>
</feature>
<dbReference type="SUPFAM" id="SSF82093">
    <property type="entry name" value="Heme chaperone CcmE"/>
    <property type="match status" value="1"/>
</dbReference>
<comment type="subcellular location">
    <subcellularLocation>
        <location evidence="1">Cell inner membrane</location>
    </subcellularLocation>
    <subcellularLocation>
        <location evidence="12">Cell membrane</location>
        <topology evidence="12">Single-pass type II membrane protein</topology>
    </subcellularLocation>
</comment>
<proteinExistence type="inferred from homology"/>
<evidence type="ECO:0000256" key="1">
    <source>
        <dbReference type="ARBA" id="ARBA00004533"/>
    </source>
</evidence>
<sequence length="149" mass="15894">MKTRHKRLVLILGGLSLLGAAVMLVLSAFQQNLVFFHSPSDVSSGKVAVDQTFRIGGIVEDGSVRRQADGLSVSFVITDTAVGIPVTYSGSLPDLFREGKGAVAQGRLTSDGVFHASQVLAKHDENYMPPEAAHAVDKAQEAMRTMVMP</sequence>
<dbReference type="OrthoDB" id="9793584at2"/>
<dbReference type="GO" id="GO:0020037">
    <property type="term" value="F:heme binding"/>
    <property type="evidence" value="ECO:0007669"/>
    <property type="project" value="InterPro"/>
</dbReference>
<evidence type="ECO:0000256" key="11">
    <source>
        <dbReference type="ARBA" id="ARBA00056663"/>
    </source>
</evidence>
<evidence type="ECO:0000256" key="8">
    <source>
        <dbReference type="ARBA" id="ARBA00022989"/>
    </source>
</evidence>
<dbReference type="InterPro" id="IPR012340">
    <property type="entry name" value="NA-bd_OB-fold"/>
</dbReference>
<comment type="caution">
    <text evidence="14">The sequence shown here is derived from an EMBL/GenBank/DDBJ whole genome shotgun (WGS) entry which is preliminary data.</text>
</comment>
<name>A0A4R3UMZ9_9BURK</name>
<keyword evidence="2 12" id="KW-1003">Cell membrane</keyword>
<evidence type="ECO:0000313" key="15">
    <source>
        <dbReference type="Proteomes" id="UP000294692"/>
    </source>
</evidence>
<dbReference type="Gene3D" id="2.40.50.140">
    <property type="entry name" value="Nucleic acid-binding proteins"/>
    <property type="match status" value="1"/>
</dbReference>
<evidence type="ECO:0000256" key="2">
    <source>
        <dbReference type="ARBA" id="ARBA00022475"/>
    </source>
</evidence>
<keyword evidence="10 12" id="KW-0472">Membrane</keyword>
<dbReference type="GO" id="GO:0005886">
    <property type="term" value="C:plasma membrane"/>
    <property type="evidence" value="ECO:0007669"/>
    <property type="project" value="UniProtKB-SubCell"/>
</dbReference>
<evidence type="ECO:0000256" key="12">
    <source>
        <dbReference type="HAMAP-Rule" id="MF_01959"/>
    </source>
</evidence>
<keyword evidence="8 12" id="KW-1133">Transmembrane helix</keyword>
<dbReference type="GO" id="GO:0046872">
    <property type="term" value="F:metal ion binding"/>
    <property type="evidence" value="ECO:0007669"/>
    <property type="project" value="UniProtKB-KW"/>
</dbReference>
<dbReference type="NCBIfam" id="NF009727">
    <property type="entry name" value="PRK13254.1-1"/>
    <property type="match status" value="1"/>
</dbReference>
<evidence type="ECO:0000256" key="6">
    <source>
        <dbReference type="ARBA" id="ARBA00022748"/>
    </source>
</evidence>
<dbReference type="RefSeq" id="WP_132478364.1">
    <property type="nucleotide sequence ID" value="NZ_JBHRVM010000001.1"/>
</dbReference>
<evidence type="ECO:0000256" key="9">
    <source>
        <dbReference type="ARBA" id="ARBA00023004"/>
    </source>
</evidence>
<keyword evidence="15" id="KW-1185">Reference proteome</keyword>
<keyword evidence="5 12" id="KW-0479">Metal-binding</keyword>
<evidence type="ECO:0000256" key="4">
    <source>
        <dbReference type="ARBA" id="ARBA00022692"/>
    </source>
</evidence>
<keyword evidence="7 12" id="KW-0735">Signal-anchor</keyword>
<dbReference type="PANTHER" id="PTHR34128">
    <property type="entry name" value="CYTOCHROME C-TYPE BIOGENESIS PROTEIN CCME HOMOLOG, MITOCHONDRIAL"/>
    <property type="match status" value="1"/>
</dbReference>
<evidence type="ECO:0000256" key="10">
    <source>
        <dbReference type="ARBA" id="ARBA00023136"/>
    </source>
</evidence>
<organism evidence="14 15">
    <name type="scientific">Paracandidimonas soli</name>
    <dbReference type="NCBI Taxonomy" id="1917182"/>
    <lineage>
        <taxon>Bacteria</taxon>
        <taxon>Pseudomonadati</taxon>
        <taxon>Pseudomonadota</taxon>
        <taxon>Betaproteobacteria</taxon>
        <taxon>Burkholderiales</taxon>
        <taxon>Alcaligenaceae</taxon>
        <taxon>Paracandidimonas</taxon>
    </lineage>
</organism>
<dbReference type="HAMAP" id="MF_01959">
    <property type="entry name" value="CcmE"/>
    <property type="match status" value="1"/>
</dbReference>
<evidence type="ECO:0000313" key="14">
    <source>
        <dbReference type="EMBL" id="TCU91930.1"/>
    </source>
</evidence>
<keyword evidence="3 12" id="KW-0349">Heme</keyword>
<dbReference type="InterPro" id="IPR036127">
    <property type="entry name" value="CcmE-like_sf"/>
</dbReference>
<feature type="topological domain" description="Cytoplasmic" evidence="12">
    <location>
        <begin position="1"/>
        <end position="7"/>
    </location>
</feature>
<dbReference type="AlphaFoldDB" id="A0A4R3UMZ9"/>
<keyword evidence="6 12" id="KW-0201">Cytochrome c-type biogenesis</keyword>
<dbReference type="EMBL" id="SMBX01000016">
    <property type="protein sequence ID" value="TCU91930.1"/>
    <property type="molecule type" value="Genomic_DNA"/>
</dbReference>
<reference evidence="14 15" key="1">
    <citation type="submission" date="2019-03" db="EMBL/GenBank/DDBJ databases">
        <title>Genomic Encyclopedia of Type Strains, Phase IV (KMG-IV): sequencing the most valuable type-strain genomes for metagenomic binning, comparative biology and taxonomic classification.</title>
        <authorList>
            <person name="Goeker M."/>
        </authorList>
    </citation>
    <scope>NUCLEOTIDE SEQUENCE [LARGE SCALE GENOMIC DNA]</scope>
    <source>
        <strain evidence="14 15">DSM 100048</strain>
    </source>
</reference>
<dbReference type="Pfam" id="PF03100">
    <property type="entry name" value="CcmE"/>
    <property type="match status" value="1"/>
</dbReference>
<feature type="binding site" description="covalent" evidence="12 13">
    <location>
        <position position="123"/>
    </location>
    <ligand>
        <name>heme</name>
        <dbReference type="ChEBI" id="CHEBI:30413"/>
    </ligand>
</feature>
<comment type="similarity">
    <text evidence="12">Belongs to the CcmE/CycJ family.</text>
</comment>
<dbReference type="PANTHER" id="PTHR34128:SF2">
    <property type="entry name" value="CYTOCHROME C-TYPE BIOGENESIS PROTEIN CCME HOMOLOG, MITOCHONDRIAL"/>
    <property type="match status" value="1"/>
</dbReference>
<dbReference type="InterPro" id="IPR004329">
    <property type="entry name" value="CcmE"/>
</dbReference>
<dbReference type="FunFam" id="2.40.50.140:FF:000104">
    <property type="entry name" value="Cytochrome c-type biogenesis protein CcmE"/>
    <property type="match status" value="1"/>
</dbReference>
<evidence type="ECO:0000256" key="5">
    <source>
        <dbReference type="ARBA" id="ARBA00022723"/>
    </source>
</evidence>
<evidence type="ECO:0000256" key="3">
    <source>
        <dbReference type="ARBA" id="ARBA00022617"/>
    </source>
</evidence>
<keyword evidence="9 12" id="KW-0408">Iron</keyword>
<protein>
    <recommendedName>
        <fullName evidence="12">Cytochrome c-type biogenesis protein CcmE</fullName>
    </recommendedName>
    <alternativeName>
        <fullName evidence="12">Cytochrome c maturation protein E</fullName>
    </alternativeName>
    <alternativeName>
        <fullName evidence="12">Heme chaperone CcmE</fullName>
    </alternativeName>
</protein>